<dbReference type="OrthoDB" id="193674at2759"/>
<dbReference type="EMBL" id="JAMYWD010000010">
    <property type="protein sequence ID" value="KAJ4957833.1"/>
    <property type="molecule type" value="Genomic_DNA"/>
</dbReference>
<sequence length="135" mass="15487">MFCVTDLLSLGCIMSMKIHWARDWGSFFQNHLHADTDAVFNVTFLRASSHALLKVDVFHIFRGDDVFLGLRKGLPIWKIFIPKQVVGSKDMQQFLGTLGEVCNFIGQEIGVAYFRPRCNIQCYIFKSLISYFIEG</sequence>
<comment type="caution">
    <text evidence="1">The sequence shown here is derived from an EMBL/GenBank/DDBJ whole genome shotgun (WGS) entry which is preliminary data.</text>
</comment>
<evidence type="ECO:0000313" key="2">
    <source>
        <dbReference type="Proteomes" id="UP001141806"/>
    </source>
</evidence>
<proteinExistence type="predicted"/>
<gene>
    <name evidence="1" type="ORF">NE237_024944</name>
</gene>
<name>A0A9Q0H3Y8_9MAGN</name>
<dbReference type="Proteomes" id="UP001141806">
    <property type="component" value="Unassembled WGS sequence"/>
</dbReference>
<reference evidence="1" key="1">
    <citation type="journal article" date="2023" name="Plant J.">
        <title>The genome of the king protea, Protea cynaroides.</title>
        <authorList>
            <person name="Chang J."/>
            <person name="Duong T.A."/>
            <person name="Schoeman C."/>
            <person name="Ma X."/>
            <person name="Roodt D."/>
            <person name="Barker N."/>
            <person name="Li Z."/>
            <person name="Van de Peer Y."/>
            <person name="Mizrachi E."/>
        </authorList>
    </citation>
    <scope>NUCLEOTIDE SEQUENCE</scope>
    <source>
        <tissue evidence="1">Young leaves</tissue>
    </source>
</reference>
<evidence type="ECO:0000313" key="1">
    <source>
        <dbReference type="EMBL" id="KAJ4957833.1"/>
    </source>
</evidence>
<organism evidence="1 2">
    <name type="scientific">Protea cynaroides</name>
    <dbReference type="NCBI Taxonomy" id="273540"/>
    <lineage>
        <taxon>Eukaryota</taxon>
        <taxon>Viridiplantae</taxon>
        <taxon>Streptophyta</taxon>
        <taxon>Embryophyta</taxon>
        <taxon>Tracheophyta</taxon>
        <taxon>Spermatophyta</taxon>
        <taxon>Magnoliopsida</taxon>
        <taxon>Proteales</taxon>
        <taxon>Proteaceae</taxon>
        <taxon>Protea</taxon>
    </lineage>
</organism>
<accession>A0A9Q0H3Y8</accession>
<keyword evidence="2" id="KW-1185">Reference proteome</keyword>
<protein>
    <submittedName>
        <fullName evidence="1">Uncharacterized protein</fullName>
    </submittedName>
</protein>
<dbReference type="AlphaFoldDB" id="A0A9Q0H3Y8"/>